<dbReference type="Proteomes" id="UP000320333">
    <property type="component" value="Unassembled WGS sequence"/>
</dbReference>
<keyword evidence="5 7" id="KW-1133">Transmembrane helix</keyword>
<feature type="transmembrane region" description="Helical" evidence="7">
    <location>
        <begin position="12"/>
        <end position="29"/>
    </location>
</feature>
<evidence type="ECO:0000256" key="3">
    <source>
        <dbReference type="ARBA" id="ARBA00020822"/>
    </source>
</evidence>
<evidence type="ECO:0000256" key="7">
    <source>
        <dbReference type="SAM" id="Phobius"/>
    </source>
</evidence>
<reference evidence="8 9" key="1">
    <citation type="journal article" date="2019" name="Sci. Rep.">
        <title>Comparative genomics of chytrid fungi reveal insights into the obligate biotrophic and pathogenic lifestyle of Synchytrium endobioticum.</title>
        <authorList>
            <person name="van de Vossenberg B.T.L.H."/>
            <person name="Warris S."/>
            <person name="Nguyen H.D.T."/>
            <person name="van Gent-Pelzer M.P.E."/>
            <person name="Joly D.L."/>
            <person name="van de Geest H.C."/>
            <person name="Bonants P.J.M."/>
            <person name="Smith D.S."/>
            <person name="Levesque C.A."/>
            <person name="van der Lee T.A.J."/>
        </authorList>
    </citation>
    <scope>NUCLEOTIDE SEQUENCE [LARGE SCALE GENOMIC DNA]</scope>
    <source>
        <strain evidence="8 9">CBS 675.73</strain>
    </source>
</reference>
<comment type="caution">
    <text evidence="8">The sequence shown here is derived from an EMBL/GenBank/DDBJ whole genome shotgun (WGS) entry which is preliminary data.</text>
</comment>
<dbReference type="InterPro" id="IPR008568">
    <property type="entry name" value="EMC3"/>
</dbReference>
<evidence type="ECO:0000256" key="4">
    <source>
        <dbReference type="ARBA" id="ARBA00022692"/>
    </source>
</evidence>
<evidence type="ECO:0000256" key="6">
    <source>
        <dbReference type="ARBA" id="ARBA00023136"/>
    </source>
</evidence>
<proteinExistence type="inferred from homology"/>
<evidence type="ECO:0000256" key="1">
    <source>
        <dbReference type="ARBA" id="ARBA00004141"/>
    </source>
</evidence>
<dbReference type="GO" id="GO:0072546">
    <property type="term" value="C:EMC complex"/>
    <property type="evidence" value="ECO:0007669"/>
    <property type="project" value="TreeGrafter"/>
</dbReference>
<keyword evidence="6 7" id="KW-0472">Membrane</keyword>
<accession>A0A507EIG3</accession>
<evidence type="ECO:0000256" key="2">
    <source>
        <dbReference type="ARBA" id="ARBA00005376"/>
    </source>
</evidence>
<evidence type="ECO:0000313" key="8">
    <source>
        <dbReference type="EMBL" id="TPX63197.1"/>
    </source>
</evidence>
<sequence length="137" mass="15745">MYLDPSIRDWVLMPIIAAMILVGILRHCATQLINTIPKSPLKDIRQGRTLTRSRQLRFTIDIPEHVFETRCQFLMDAFEKNECLKNPDAATGTPNPMQDPAAMNNTVEGRKHNMLMFVPQTIIMTWTTFFFSGFILS</sequence>
<dbReference type="OrthoDB" id="6745403at2759"/>
<dbReference type="EMBL" id="QEAP01000623">
    <property type="protein sequence ID" value="TPX63197.1"/>
    <property type="molecule type" value="Genomic_DNA"/>
</dbReference>
<comment type="similarity">
    <text evidence="2">Belongs to the EMC3 family.</text>
</comment>
<dbReference type="PANTHER" id="PTHR13116">
    <property type="entry name" value="ER MEMBRANE PROTEIN COMPLEX SUBUNIT 3"/>
    <property type="match status" value="1"/>
</dbReference>
<dbReference type="GO" id="GO:0034975">
    <property type="term" value="P:protein folding in endoplasmic reticulum"/>
    <property type="evidence" value="ECO:0007669"/>
    <property type="project" value="TreeGrafter"/>
</dbReference>
<dbReference type="AlphaFoldDB" id="A0A507EIG3"/>
<keyword evidence="9" id="KW-1185">Reference proteome</keyword>
<organism evidence="8 9">
    <name type="scientific">Chytriomyces confervae</name>
    <dbReference type="NCBI Taxonomy" id="246404"/>
    <lineage>
        <taxon>Eukaryota</taxon>
        <taxon>Fungi</taxon>
        <taxon>Fungi incertae sedis</taxon>
        <taxon>Chytridiomycota</taxon>
        <taxon>Chytridiomycota incertae sedis</taxon>
        <taxon>Chytridiomycetes</taxon>
        <taxon>Chytridiales</taxon>
        <taxon>Chytriomycetaceae</taxon>
        <taxon>Chytriomyces</taxon>
    </lineage>
</organism>
<evidence type="ECO:0000313" key="9">
    <source>
        <dbReference type="Proteomes" id="UP000320333"/>
    </source>
</evidence>
<feature type="transmembrane region" description="Helical" evidence="7">
    <location>
        <begin position="114"/>
        <end position="136"/>
    </location>
</feature>
<dbReference type="PANTHER" id="PTHR13116:SF5">
    <property type="entry name" value="ER MEMBRANE PROTEIN COMPLEX SUBUNIT 3"/>
    <property type="match status" value="1"/>
</dbReference>
<evidence type="ECO:0000256" key="5">
    <source>
        <dbReference type="ARBA" id="ARBA00022989"/>
    </source>
</evidence>
<dbReference type="Pfam" id="PF01956">
    <property type="entry name" value="EMC3_TMCO1"/>
    <property type="match status" value="1"/>
</dbReference>
<gene>
    <name evidence="8" type="ORF">CcCBS67573_g08735</name>
</gene>
<keyword evidence="4 7" id="KW-0812">Transmembrane</keyword>
<protein>
    <recommendedName>
        <fullName evidence="3">ER membrane protein complex subunit 3</fullName>
    </recommendedName>
</protein>
<comment type="subcellular location">
    <subcellularLocation>
        <location evidence="1">Membrane</location>
        <topology evidence="1">Multi-pass membrane protein</topology>
    </subcellularLocation>
</comment>
<dbReference type="InterPro" id="IPR002809">
    <property type="entry name" value="EMC3/TMCO1"/>
</dbReference>
<name>A0A507EIG3_9FUNG</name>
<dbReference type="STRING" id="246404.A0A507EIG3"/>
<dbReference type="SMART" id="SM01415">
    <property type="entry name" value="DUF106"/>
    <property type="match status" value="1"/>
</dbReference>